<evidence type="ECO:0000313" key="7">
    <source>
        <dbReference type="EMBL" id="ART53595.1"/>
    </source>
</evidence>
<feature type="transmembrane region" description="Helical" evidence="5">
    <location>
        <begin position="130"/>
        <end position="147"/>
    </location>
</feature>
<dbReference type="InterPro" id="IPR004837">
    <property type="entry name" value="NaCa_Exmemb"/>
</dbReference>
<dbReference type="GO" id="GO:0005262">
    <property type="term" value="F:calcium channel activity"/>
    <property type="evidence" value="ECO:0007669"/>
    <property type="project" value="TreeGrafter"/>
</dbReference>
<dbReference type="PANTHER" id="PTHR10846">
    <property type="entry name" value="SODIUM/POTASSIUM/CALCIUM EXCHANGER"/>
    <property type="match status" value="1"/>
</dbReference>
<evidence type="ECO:0000313" key="8">
    <source>
        <dbReference type="Proteomes" id="UP000194432"/>
    </source>
</evidence>
<dbReference type="InterPro" id="IPR004481">
    <property type="entry name" value="K/Na/Ca-exchanger"/>
</dbReference>
<accession>A0A240U6W7</accession>
<keyword evidence="8" id="KW-1185">Reference proteome</keyword>
<evidence type="ECO:0000256" key="5">
    <source>
        <dbReference type="SAM" id="Phobius"/>
    </source>
</evidence>
<feature type="transmembrane region" description="Helical" evidence="5">
    <location>
        <begin position="168"/>
        <end position="194"/>
    </location>
</feature>
<dbReference type="GO" id="GO:0008273">
    <property type="term" value="F:calcium, potassium:sodium antiporter activity"/>
    <property type="evidence" value="ECO:0007669"/>
    <property type="project" value="TreeGrafter"/>
</dbReference>
<evidence type="ECO:0000256" key="1">
    <source>
        <dbReference type="ARBA" id="ARBA00004141"/>
    </source>
</evidence>
<dbReference type="NCBIfam" id="TIGR00367">
    <property type="entry name" value="calcium/sodium antiporter"/>
    <property type="match status" value="1"/>
</dbReference>
<dbReference type="Pfam" id="PF01699">
    <property type="entry name" value="Na_Ca_ex"/>
    <property type="match status" value="2"/>
</dbReference>
<feature type="transmembrane region" description="Helical" evidence="5">
    <location>
        <begin position="70"/>
        <end position="92"/>
    </location>
</feature>
<feature type="domain" description="Sodium/calcium exchanger membrane region" evidence="6">
    <location>
        <begin position="180"/>
        <end position="323"/>
    </location>
</feature>
<evidence type="ECO:0000256" key="2">
    <source>
        <dbReference type="ARBA" id="ARBA00022692"/>
    </source>
</evidence>
<feature type="transmembrane region" description="Helical" evidence="5">
    <location>
        <begin position="278"/>
        <end position="297"/>
    </location>
</feature>
<feature type="transmembrane region" description="Helical" evidence="5">
    <location>
        <begin position="309"/>
        <end position="325"/>
    </location>
</feature>
<evidence type="ECO:0000256" key="4">
    <source>
        <dbReference type="ARBA" id="ARBA00023136"/>
    </source>
</evidence>
<name>A0A240U6W7_9BURK</name>
<dbReference type="Gene3D" id="1.20.1420.30">
    <property type="entry name" value="NCX, central ion-binding region"/>
    <property type="match status" value="2"/>
</dbReference>
<evidence type="ECO:0000259" key="6">
    <source>
        <dbReference type="Pfam" id="PF01699"/>
    </source>
</evidence>
<keyword evidence="3 5" id="KW-1133">Transmembrane helix</keyword>
<feature type="transmembrane region" description="Helical" evidence="5">
    <location>
        <begin position="255"/>
        <end position="272"/>
    </location>
</feature>
<dbReference type="AlphaFoldDB" id="A0A240U6W7"/>
<comment type="subcellular location">
    <subcellularLocation>
        <location evidence="1">Membrane</location>
        <topology evidence="1">Multi-pass membrane protein</topology>
    </subcellularLocation>
</comment>
<gene>
    <name evidence="7" type="ORF">CBP34_09570</name>
</gene>
<feature type="transmembrane region" description="Helical" evidence="5">
    <location>
        <begin position="6"/>
        <end position="24"/>
    </location>
</feature>
<protein>
    <submittedName>
        <fullName evidence="7">Sodium:calcium antiporter</fullName>
    </submittedName>
</protein>
<feature type="domain" description="Sodium/calcium exchanger membrane region" evidence="6">
    <location>
        <begin position="7"/>
        <end position="143"/>
    </location>
</feature>
<feature type="transmembrane region" description="Helical" evidence="5">
    <location>
        <begin position="104"/>
        <end position="124"/>
    </location>
</feature>
<dbReference type="KEGG" id="acin:CBP34_09570"/>
<dbReference type="GO" id="GO:0005886">
    <property type="term" value="C:plasma membrane"/>
    <property type="evidence" value="ECO:0007669"/>
    <property type="project" value="TreeGrafter"/>
</dbReference>
<dbReference type="EMBL" id="CP021361">
    <property type="protein sequence ID" value="ART53595.1"/>
    <property type="molecule type" value="Genomic_DNA"/>
</dbReference>
<proteinExistence type="predicted"/>
<dbReference type="RefSeq" id="WP_094099123.1">
    <property type="nucleotide sequence ID" value="NZ_CP021361.1"/>
</dbReference>
<keyword evidence="2 5" id="KW-0812">Transmembrane</keyword>
<reference evidence="7 8" key="1">
    <citation type="submission" date="2017-05" db="EMBL/GenBank/DDBJ databases">
        <title>Polyphasic characterization of four soil-derived phenanthrene-degrading Acidovorax strains and proposal of Acidovorax phenanthrenivorans sp. nov.</title>
        <authorList>
            <person name="Singleton D.R."/>
            <person name="Lee J."/>
            <person name="Dickey A.N."/>
            <person name="Stroud A."/>
            <person name="Scholl E.H."/>
            <person name="Wright F.A."/>
            <person name="Aitken M.D."/>
        </authorList>
    </citation>
    <scope>NUCLEOTIDE SEQUENCE [LARGE SCALE GENOMIC DNA]</scope>
    <source>
        <strain evidence="7">NA3</strain>
    </source>
</reference>
<dbReference type="Proteomes" id="UP000194432">
    <property type="component" value="Chromosome 1"/>
</dbReference>
<organism evidence="7 8">
    <name type="scientific">Acidovorax carolinensis</name>
    <dbReference type="NCBI Taxonomy" id="553814"/>
    <lineage>
        <taxon>Bacteria</taxon>
        <taxon>Pseudomonadati</taxon>
        <taxon>Pseudomonadota</taxon>
        <taxon>Betaproteobacteria</taxon>
        <taxon>Burkholderiales</taxon>
        <taxon>Comamonadaceae</taxon>
        <taxon>Acidovorax</taxon>
    </lineage>
</organism>
<feature type="transmembrane region" description="Helical" evidence="5">
    <location>
        <begin position="214"/>
        <end position="234"/>
    </location>
</feature>
<dbReference type="GO" id="GO:0006874">
    <property type="term" value="P:intracellular calcium ion homeostasis"/>
    <property type="evidence" value="ECO:0007669"/>
    <property type="project" value="TreeGrafter"/>
</dbReference>
<feature type="transmembrane region" description="Helical" evidence="5">
    <location>
        <begin position="31"/>
        <end position="50"/>
    </location>
</feature>
<sequence length="327" mass="33883">MDWIPLTSFIAGLVVVIVGAELIVRGGSRVGALLGVSPMILGLTVVAIGTSTPELAVGLTAAAEGNGGLAVGNIAGTNIVNILLILGLSAWIMPLKVQLLSLKLDLPVMVGSALALLWMAWDGVLSRQEGAWMVGASVLYTIAMVRVSRRESLPIQQEFSREYSAKNILPRVATLQGTVSVLMLLAGIVVVVVGAELLVSGAVEIAQSLGVSDAVVGLTIVAIGTSAPELATTIMGTLKNERDIAIGNLIGSSTYNILFILGVTCLASPGGVPVEASLLHFDLPLAALVALLCVPVFATDRLISRKEGAFFVAAYAVYLCTLIFLRA</sequence>
<dbReference type="InterPro" id="IPR044880">
    <property type="entry name" value="NCX_ion-bd_dom_sf"/>
</dbReference>
<dbReference type="PANTHER" id="PTHR10846:SF8">
    <property type="entry name" value="INNER MEMBRANE PROTEIN YRBG"/>
    <property type="match status" value="1"/>
</dbReference>
<keyword evidence="4 5" id="KW-0472">Membrane</keyword>
<evidence type="ECO:0000256" key="3">
    <source>
        <dbReference type="ARBA" id="ARBA00022989"/>
    </source>
</evidence>